<organism evidence="1 2">
    <name type="scientific">Trifolium pratense</name>
    <name type="common">Red clover</name>
    <dbReference type="NCBI Taxonomy" id="57577"/>
    <lineage>
        <taxon>Eukaryota</taxon>
        <taxon>Viridiplantae</taxon>
        <taxon>Streptophyta</taxon>
        <taxon>Embryophyta</taxon>
        <taxon>Tracheophyta</taxon>
        <taxon>Spermatophyta</taxon>
        <taxon>Magnoliopsida</taxon>
        <taxon>eudicotyledons</taxon>
        <taxon>Gunneridae</taxon>
        <taxon>Pentapetalae</taxon>
        <taxon>rosids</taxon>
        <taxon>fabids</taxon>
        <taxon>Fabales</taxon>
        <taxon>Fabaceae</taxon>
        <taxon>Papilionoideae</taxon>
        <taxon>50 kb inversion clade</taxon>
        <taxon>NPAAA clade</taxon>
        <taxon>Hologalegina</taxon>
        <taxon>IRL clade</taxon>
        <taxon>Trifolieae</taxon>
        <taxon>Trifolium</taxon>
    </lineage>
</organism>
<name>A0ACB0LE53_TRIPR</name>
<comment type="caution">
    <text evidence="1">The sequence shown here is derived from an EMBL/GenBank/DDBJ whole genome shotgun (WGS) entry which is preliminary data.</text>
</comment>
<proteinExistence type="predicted"/>
<gene>
    <name evidence="1" type="ORF">MILVUS5_LOCUS32178</name>
</gene>
<reference evidence="1" key="1">
    <citation type="submission" date="2023-10" db="EMBL/GenBank/DDBJ databases">
        <authorList>
            <person name="Rodriguez Cubillos JULIANA M."/>
            <person name="De Vega J."/>
        </authorList>
    </citation>
    <scope>NUCLEOTIDE SEQUENCE</scope>
</reference>
<dbReference type="EMBL" id="CASHSV030000513">
    <property type="protein sequence ID" value="CAJ2667605.1"/>
    <property type="molecule type" value="Genomic_DNA"/>
</dbReference>
<dbReference type="Proteomes" id="UP001177021">
    <property type="component" value="Unassembled WGS sequence"/>
</dbReference>
<evidence type="ECO:0000313" key="1">
    <source>
        <dbReference type="EMBL" id="CAJ2667605.1"/>
    </source>
</evidence>
<accession>A0ACB0LE53</accession>
<sequence>MNSSLLRTSQSIIISTCKTHTLQNFKPNKLKTITTQEAYPQQVLKTKIAFSTELYTKSINMALENCLRVSTPRPHCLPPLFSTSREKLVFSAQKLGFKKSVLNSTLSLPSGVANRKSRFICNAREAVNEAAQVVGDSNWDELVLGSKIPVLVDFWAPWCGPCRIIAPIIDELAKDYAGKIACYKLNTDESPNTATKYGIRSIPTVLFFKNGDKLESVIGAVDKSTLISKVEKYIA</sequence>
<evidence type="ECO:0000313" key="2">
    <source>
        <dbReference type="Proteomes" id="UP001177021"/>
    </source>
</evidence>
<protein>
    <submittedName>
        <fullName evidence="1">Uncharacterized protein</fullName>
    </submittedName>
</protein>
<keyword evidence="2" id="KW-1185">Reference proteome</keyword>